<dbReference type="NCBIfam" id="NF041196">
    <property type="entry name" value="ScbR_bind_reg"/>
    <property type="match status" value="1"/>
</dbReference>
<dbReference type="AlphaFoldDB" id="A0A2Z5J9U3"/>
<evidence type="ECO:0000313" key="6">
    <source>
        <dbReference type="EMBL" id="AXE77034.1"/>
    </source>
</evidence>
<dbReference type="InterPro" id="IPR050109">
    <property type="entry name" value="HTH-type_TetR-like_transc_reg"/>
</dbReference>
<organism evidence="6 7">
    <name type="scientific">Streptomyces atratus</name>
    <dbReference type="NCBI Taxonomy" id="1893"/>
    <lineage>
        <taxon>Bacteria</taxon>
        <taxon>Bacillati</taxon>
        <taxon>Actinomycetota</taxon>
        <taxon>Actinomycetes</taxon>
        <taxon>Kitasatosporales</taxon>
        <taxon>Streptomycetaceae</taxon>
        <taxon>Streptomyces</taxon>
    </lineage>
</organism>
<dbReference type="Proteomes" id="UP000252698">
    <property type="component" value="Chromosome"/>
</dbReference>
<feature type="domain" description="HTH tetR-type" evidence="5">
    <location>
        <begin position="15"/>
        <end position="75"/>
    </location>
</feature>
<protein>
    <submittedName>
        <fullName evidence="6">TetR family transcriptional regulator</fullName>
    </submittedName>
</protein>
<dbReference type="PRINTS" id="PR00455">
    <property type="entry name" value="HTHTETR"/>
</dbReference>
<dbReference type="EMBL" id="CP027306">
    <property type="protein sequence ID" value="AXE77034.1"/>
    <property type="molecule type" value="Genomic_DNA"/>
</dbReference>
<dbReference type="InterPro" id="IPR001647">
    <property type="entry name" value="HTH_TetR"/>
</dbReference>
<dbReference type="SUPFAM" id="SSF46689">
    <property type="entry name" value="Homeodomain-like"/>
    <property type="match status" value="1"/>
</dbReference>
<evidence type="ECO:0000259" key="5">
    <source>
        <dbReference type="PROSITE" id="PS50977"/>
    </source>
</evidence>
<name>A0A2Z5J9U3_STRAR</name>
<evidence type="ECO:0000256" key="2">
    <source>
        <dbReference type="ARBA" id="ARBA00023125"/>
    </source>
</evidence>
<dbReference type="Pfam" id="PF21935">
    <property type="entry name" value="TetR_C_45"/>
    <property type="match status" value="1"/>
</dbReference>
<keyword evidence="3" id="KW-0804">Transcription</keyword>
<gene>
    <name evidence="6" type="ORF">C5746_09015</name>
</gene>
<dbReference type="Gene3D" id="1.10.357.10">
    <property type="entry name" value="Tetracycline Repressor, domain 2"/>
    <property type="match status" value="1"/>
</dbReference>
<dbReference type="InterPro" id="IPR047923">
    <property type="entry name" value="ArpA-like"/>
</dbReference>
<dbReference type="InterPro" id="IPR009057">
    <property type="entry name" value="Homeodomain-like_sf"/>
</dbReference>
<dbReference type="GO" id="GO:0003700">
    <property type="term" value="F:DNA-binding transcription factor activity"/>
    <property type="evidence" value="ECO:0007669"/>
    <property type="project" value="TreeGrafter"/>
</dbReference>
<dbReference type="KEGG" id="sata:C5746_09015"/>
<evidence type="ECO:0000256" key="1">
    <source>
        <dbReference type="ARBA" id="ARBA00023015"/>
    </source>
</evidence>
<dbReference type="PANTHER" id="PTHR30055:SF234">
    <property type="entry name" value="HTH-TYPE TRANSCRIPTIONAL REGULATOR BETI"/>
    <property type="match status" value="1"/>
</dbReference>
<dbReference type="PANTHER" id="PTHR30055">
    <property type="entry name" value="HTH-TYPE TRANSCRIPTIONAL REGULATOR RUTR"/>
    <property type="match status" value="1"/>
</dbReference>
<accession>A0A2Z5J9U3</accession>
<feature type="DNA-binding region" description="H-T-H motif" evidence="4">
    <location>
        <begin position="38"/>
        <end position="57"/>
    </location>
</feature>
<dbReference type="InterPro" id="IPR054126">
    <property type="entry name" value="CprB_TetR_C"/>
</dbReference>
<dbReference type="PROSITE" id="PS50977">
    <property type="entry name" value="HTH_TETR_2"/>
    <property type="match status" value="1"/>
</dbReference>
<sequence>MRGKGIQVVIQERALRTRRAILEAASIVFEKRGFVAAPLSEIIAASGVTKGALYFHFSSKEELARGVIEAQFSAMGQLRLQGSPLQQAIDSTHAVAHALQHVPLVRAGVRLVIEQGSFTEPDPEPYLRWVEPAQAFLEQARTEGELRPEVDVLAVAQLIVALFTGTQLMAQVLTQWEDLDERITAFWRVVLPGLAMPEALRRLKPEGAVKFPDGPEVPGSAG</sequence>
<evidence type="ECO:0000256" key="4">
    <source>
        <dbReference type="PROSITE-ProRule" id="PRU00335"/>
    </source>
</evidence>
<keyword evidence="2 4" id="KW-0238">DNA-binding</keyword>
<evidence type="ECO:0000256" key="3">
    <source>
        <dbReference type="ARBA" id="ARBA00023163"/>
    </source>
</evidence>
<evidence type="ECO:0000313" key="7">
    <source>
        <dbReference type="Proteomes" id="UP000252698"/>
    </source>
</evidence>
<proteinExistence type="predicted"/>
<dbReference type="SUPFAM" id="SSF48498">
    <property type="entry name" value="Tetracyclin repressor-like, C-terminal domain"/>
    <property type="match status" value="1"/>
</dbReference>
<dbReference type="GO" id="GO:0000976">
    <property type="term" value="F:transcription cis-regulatory region binding"/>
    <property type="evidence" value="ECO:0007669"/>
    <property type="project" value="TreeGrafter"/>
</dbReference>
<dbReference type="Pfam" id="PF00440">
    <property type="entry name" value="TetR_N"/>
    <property type="match status" value="1"/>
</dbReference>
<keyword evidence="1" id="KW-0805">Transcription regulation</keyword>
<dbReference type="InterPro" id="IPR036271">
    <property type="entry name" value="Tet_transcr_reg_TetR-rel_C_sf"/>
</dbReference>
<reference evidence="6 7" key="1">
    <citation type="journal article" date="2018" name="Front. Microbiol.">
        <title>Genome Sequencing of Streptomyces atratus SCSIOZH16 and Activation Production of Nocardamine via Metabolic Engineering.</title>
        <authorList>
            <person name="Li Y."/>
            <person name="Zhang C."/>
            <person name="Liu C."/>
            <person name="Ju J."/>
            <person name="Ma J."/>
        </authorList>
    </citation>
    <scope>NUCLEOTIDE SEQUENCE [LARGE SCALE GENOMIC DNA]</scope>
    <source>
        <strain evidence="6 7">SCSIO_ZH16</strain>
    </source>
</reference>